<keyword evidence="4" id="KW-0862">Zinc</keyword>
<evidence type="ECO:0000256" key="1">
    <source>
        <dbReference type="ARBA" id="ARBA00022723"/>
    </source>
</evidence>
<dbReference type="GO" id="GO:0008270">
    <property type="term" value="F:zinc ion binding"/>
    <property type="evidence" value="ECO:0007669"/>
    <property type="project" value="UniProtKB-KW"/>
</dbReference>
<evidence type="ECO:0000256" key="2">
    <source>
        <dbReference type="ARBA" id="ARBA00022737"/>
    </source>
</evidence>
<keyword evidence="1" id="KW-0479">Metal-binding</keyword>
<dbReference type="PROSITE" id="PS50076">
    <property type="entry name" value="DNAJ_2"/>
    <property type="match status" value="1"/>
</dbReference>
<proteinExistence type="predicted"/>
<dbReference type="FunFam" id="2.60.260.20:FF:000003">
    <property type="entry name" value="DnaJ subfamily A member 2"/>
    <property type="match status" value="1"/>
</dbReference>
<dbReference type="SUPFAM" id="SSF49493">
    <property type="entry name" value="HSP40/DnaJ peptide-binding domain"/>
    <property type="match status" value="2"/>
</dbReference>
<dbReference type="GO" id="GO:0051087">
    <property type="term" value="F:protein-folding chaperone binding"/>
    <property type="evidence" value="ECO:0007669"/>
    <property type="project" value="TreeGrafter"/>
</dbReference>
<dbReference type="InterPro" id="IPR001623">
    <property type="entry name" value="DnaJ_domain"/>
</dbReference>
<dbReference type="PANTHER" id="PTHR24078:SF553">
    <property type="entry name" value="DNAJ HOMOLOG SUBFAMILY B MEMBER 5"/>
    <property type="match status" value="1"/>
</dbReference>
<dbReference type="Pfam" id="PF00226">
    <property type="entry name" value="DnaJ"/>
    <property type="match status" value="1"/>
</dbReference>
<dbReference type="Pfam" id="PF01556">
    <property type="entry name" value="DnaJ_C"/>
    <property type="match status" value="1"/>
</dbReference>
<dbReference type="InterPro" id="IPR002939">
    <property type="entry name" value="DnaJ_C"/>
</dbReference>
<sequence>MEGKSYYDILEVPKTASESEIKKAYRTLSLKYHPDRNKTPDANAISSKINEAYETLSDPEKRRQYDLGGNGFPFKMGPGAGGPDDLGDLGNIFNMMFSGGFPGAAFHQSGMPGGPNIHVFHGPGIHRMQTHSSGMDHPFGNIFANMQKPPPIIKNIRITIDQAYLGCSIPVEIERWVLQNDVKHTETETIYIPIHRGIDENEFIILHEKGNIVNDNLKGDIKIAIQIENSSVFKRQGLDLIYTKTLTLKEALCGFTIDLMHLSGKKLTLSNTSNRSVISPTSKKVIGEFGMVRENMVGNLIIDFVIQFPEKINDEQAKLLEEIL</sequence>
<dbReference type="GO" id="GO:0006457">
    <property type="term" value="P:protein folding"/>
    <property type="evidence" value="ECO:0007669"/>
    <property type="project" value="InterPro"/>
</dbReference>
<dbReference type="EMBL" id="MN740752">
    <property type="protein sequence ID" value="QHU10250.1"/>
    <property type="molecule type" value="Genomic_DNA"/>
</dbReference>
<organism evidence="7">
    <name type="scientific">viral metagenome</name>
    <dbReference type="NCBI Taxonomy" id="1070528"/>
    <lineage>
        <taxon>unclassified sequences</taxon>
        <taxon>metagenomes</taxon>
        <taxon>organismal metagenomes</taxon>
    </lineage>
</organism>
<dbReference type="GO" id="GO:0005829">
    <property type="term" value="C:cytosol"/>
    <property type="evidence" value="ECO:0007669"/>
    <property type="project" value="TreeGrafter"/>
</dbReference>
<dbReference type="Gene3D" id="2.60.260.20">
    <property type="entry name" value="Urease metallochaperone UreE, N-terminal domain"/>
    <property type="match status" value="2"/>
</dbReference>
<evidence type="ECO:0000259" key="6">
    <source>
        <dbReference type="PROSITE" id="PS50076"/>
    </source>
</evidence>
<dbReference type="SUPFAM" id="SSF46565">
    <property type="entry name" value="Chaperone J-domain"/>
    <property type="match status" value="1"/>
</dbReference>
<keyword evidence="5" id="KW-0143">Chaperone</keyword>
<dbReference type="PRINTS" id="PR00625">
    <property type="entry name" value="JDOMAIN"/>
</dbReference>
<keyword evidence="3" id="KW-0863">Zinc-finger</keyword>
<keyword evidence="2" id="KW-0677">Repeat</keyword>
<dbReference type="InterPro" id="IPR008971">
    <property type="entry name" value="HSP40/DnaJ_pept-bd"/>
</dbReference>
<dbReference type="InterPro" id="IPR051339">
    <property type="entry name" value="DnaJ_subfamily_B"/>
</dbReference>
<dbReference type="CDD" id="cd06257">
    <property type="entry name" value="DnaJ"/>
    <property type="match status" value="1"/>
</dbReference>
<dbReference type="Gene3D" id="1.10.287.110">
    <property type="entry name" value="DnaJ domain"/>
    <property type="match status" value="1"/>
</dbReference>
<dbReference type="PANTHER" id="PTHR24078">
    <property type="entry name" value="DNAJ HOMOLOG SUBFAMILY C MEMBER"/>
    <property type="match status" value="1"/>
</dbReference>
<dbReference type="AlphaFoldDB" id="A0A6C0JZX2"/>
<accession>A0A6C0JZX2</accession>
<evidence type="ECO:0000256" key="3">
    <source>
        <dbReference type="ARBA" id="ARBA00022771"/>
    </source>
</evidence>
<dbReference type="GO" id="GO:0051082">
    <property type="term" value="F:unfolded protein binding"/>
    <property type="evidence" value="ECO:0007669"/>
    <property type="project" value="InterPro"/>
</dbReference>
<evidence type="ECO:0000256" key="5">
    <source>
        <dbReference type="ARBA" id="ARBA00023186"/>
    </source>
</evidence>
<reference evidence="7" key="1">
    <citation type="journal article" date="2020" name="Nature">
        <title>Giant virus diversity and host interactions through global metagenomics.</title>
        <authorList>
            <person name="Schulz F."/>
            <person name="Roux S."/>
            <person name="Paez-Espino D."/>
            <person name="Jungbluth S."/>
            <person name="Walsh D.A."/>
            <person name="Denef V.J."/>
            <person name="McMahon K.D."/>
            <person name="Konstantinidis K.T."/>
            <person name="Eloe-Fadrosh E.A."/>
            <person name="Kyrpides N.C."/>
            <person name="Woyke T."/>
        </authorList>
    </citation>
    <scope>NUCLEOTIDE SEQUENCE</scope>
    <source>
        <strain evidence="7">GVMAG-S-1101164-67</strain>
    </source>
</reference>
<name>A0A6C0JZX2_9ZZZZ</name>
<feature type="domain" description="J" evidence="6">
    <location>
        <begin position="5"/>
        <end position="69"/>
    </location>
</feature>
<evidence type="ECO:0000256" key="4">
    <source>
        <dbReference type="ARBA" id="ARBA00022833"/>
    </source>
</evidence>
<protein>
    <recommendedName>
        <fullName evidence="6">J domain-containing protein</fullName>
    </recommendedName>
</protein>
<dbReference type="InterPro" id="IPR036869">
    <property type="entry name" value="J_dom_sf"/>
</dbReference>
<evidence type="ECO:0000313" key="7">
    <source>
        <dbReference type="EMBL" id="QHU10250.1"/>
    </source>
</evidence>
<dbReference type="CDD" id="cd10747">
    <property type="entry name" value="DnaJ_C"/>
    <property type="match status" value="1"/>
</dbReference>
<dbReference type="SMART" id="SM00271">
    <property type="entry name" value="DnaJ"/>
    <property type="match status" value="1"/>
</dbReference>